<protein>
    <submittedName>
        <fullName evidence="2">Uncharacterized protein</fullName>
    </submittedName>
</protein>
<accession>A0A6A3RA64</accession>
<name>A0A6A3RA64_9STRA</name>
<sequence>MALPAAADVLPVGDFQIYLLATCMPLFGEGAQRGRLQGGPGGIRGDHHWTMLQVHCHLAHVDEDSIMNGYVPGSRVRVNLVIEYVADKKSGHNVVCFIKHVSALTPLVNEYSKVDSLKHVHLGVLVLSSTCTSRSHPSGWPASAATTRPWPSSSPSSVPTAWSRTTRSRRWKAPSRCRPPRPTTNRT</sequence>
<dbReference type="Proteomes" id="UP000440732">
    <property type="component" value="Unassembled WGS sequence"/>
</dbReference>
<comment type="caution">
    <text evidence="2">The sequence shown here is derived from an EMBL/GenBank/DDBJ whole genome shotgun (WGS) entry which is preliminary data.</text>
</comment>
<feature type="compositionally biased region" description="Basic residues" evidence="1">
    <location>
        <begin position="166"/>
        <end position="179"/>
    </location>
</feature>
<proteinExistence type="predicted"/>
<evidence type="ECO:0000313" key="3">
    <source>
        <dbReference type="Proteomes" id="UP000440732"/>
    </source>
</evidence>
<feature type="compositionally biased region" description="Low complexity" evidence="1">
    <location>
        <begin position="140"/>
        <end position="165"/>
    </location>
</feature>
<feature type="region of interest" description="Disordered" evidence="1">
    <location>
        <begin position="132"/>
        <end position="187"/>
    </location>
</feature>
<dbReference type="EMBL" id="QXGA01002715">
    <property type="protein sequence ID" value="KAE9093129.1"/>
    <property type="molecule type" value="Genomic_DNA"/>
</dbReference>
<dbReference type="AlphaFoldDB" id="A0A6A3RA64"/>
<evidence type="ECO:0000313" key="2">
    <source>
        <dbReference type="EMBL" id="KAE9093129.1"/>
    </source>
</evidence>
<reference evidence="2 3" key="1">
    <citation type="submission" date="2018-08" db="EMBL/GenBank/DDBJ databases">
        <title>Genomic investigation of the strawberry pathogen Phytophthora fragariae indicates pathogenicity is determined by transcriptional variation in three key races.</title>
        <authorList>
            <person name="Adams T.M."/>
            <person name="Armitage A.D."/>
            <person name="Sobczyk M.K."/>
            <person name="Bates H.J."/>
            <person name="Dunwell J.M."/>
            <person name="Nellist C.F."/>
            <person name="Harrison R.J."/>
        </authorList>
    </citation>
    <scope>NUCLEOTIDE SEQUENCE [LARGE SCALE GENOMIC DNA]</scope>
    <source>
        <strain evidence="2 3">NOV-5</strain>
    </source>
</reference>
<gene>
    <name evidence="2" type="ORF">PF006_g24516</name>
</gene>
<organism evidence="2 3">
    <name type="scientific">Phytophthora fragariae</name>
    <dbReference type="NCBI Taxonomy" id="53985"/>
    <lineage>
        <taxon>Eukaryota</taxon>
        <taxon>Sar</taxon>
        <taxon>Stramenopiles</taxon>
        <taxon>Oomycota</taxon>
        <taxon>Peronosporomycetes</taxon>
        <taxon>Peronosporales</taxon>
        <taxon>Peronosporaceae</taxon>
        <taxon>Phytophthora</taxon>
    </lineage>
</organism>
<evidence type="ECO:0000256" key="1">
    <source>
        <dbReference type="SAM" id="MobiDB-lite"/>
    </source>
</evidence>